<proteinExistence type="predicted"/>
<dbReference type="Gene3D" id="3.10.450.40">
    <property type="match status" value="1"/>
</dbReference>
<dbReference type="SUPFAM" id="SSF160719">
    <property type="entry name" value="gpW/gp25-like"/>
    <property type="match status" value="1"/>
</dbReference>
<gene>
    <name evidence="2" type="ORF">FJD38_00100</name>
</gene>
<keyword evidence="3" id="KW-1185">Reference proteome</keyword>
<organism evidence="2 3">
    <name type="scientific">Pseudomonas saxonica</name>
    <dbReference type="NCBI Taxonomy" id="2600598"/>
    <lineage>
        <taxon>Bacteria</taxon>
        <taxon>Pseudomonadati</taxon>
        <taxon>Pseudomonadota</taxon>
        <taxon>Gammaproteobacteria</taxon>
        <taxon>Pseudomonadales</taxon>
        <taxon>Pseudomonadaceae</taxon>
        <taxon>Pseudomonas</taxon>
    </lineage>
</organism>
<dbReference type="EMBL" id="VFIO01000001">
    <property type="protein sequence ID" value="TWR92058.1"/>
    <property type="molecule type" value="Genomic_DNA"/>
</dbReference>
<feature type="domain" description="IraD/Gp25-like" evidence="1">
    <location>
        <begin position="30"/>
        <end position="115"/>
    </location>
</feature>
<sequence length="151" mass="17281">MANSWDGIYGRGWKFPPEFTTAGPVMVLDEEDIAQSLEILFRTEPGERIMRPDYGSGLQAVVFENISSDLLAALRTRIADSVLRDEPRVDLDDLRVEQVSGMPNNLYIQVSYRLHGIDRLETVRIELDLNSGFSTLRRLGARHDRLDTFRR</sequence>
<dbReference type="RefSeq" id="WP_146383562.1">
    <property type="nucleotide sequence ID" value="NZ_VFIO01000001.1"/>
</dbReference>
<reference evidence="2 3" key="1">
    <citation type="submission" date="2019-06" db="EMBL/GenBank/DDBJ databases">
        <title>Pseudomonas bimorpha sp. nov. isolated from bovine raw milk and skim milk concentrate.</title>
        <authorList>
            <person name="Hofmann K."/>
            <person name="Huptas C."/>
            <person name="Doll E."/>
            <person name="Scherer S."/>
            <person name="Wenning M."/>
        </authorList>
    </citation>
    <scope>NUCLEOTIDE SEQUENCE [LARGE SCALE GENOMIC DNA]</scope>
    <source>
        <strain evidence="2 3">DSM 108989</strain>
    </source>
</reference>
<evidence type="ECO:0000259" key="1">
    <source>
        <dbReference type="Pfam" id="PF04965"/>
    </source>
</evidence>
<evidence type="ECO:0000313" key="2">
    <source>
        <dbReference type="EMBL" id="TWR92058.1"/>
    </source>
</evidence>
<dbReference type="Pfam" id="PF04965">
    <property type="entry name" value="GPW_gp25"/>
    <property type="match status" value="1"/>
</dbReference>
<comment type="caution">
    <text evidence="2">The sequence shown here is derived from an EMBL/GenBank/DDBJ whole genome shotgun (WGS) entry which is preliminary data.</text>
</comment>
<protein>
    <submittedName>
        <fullName evidence="2">GPW/gp25 family protein</fullName>
    </submittedName>
</protein>
<evidence type="ECO:0000313" key="3">
    <source>
        <dbReference type="Proteomes" id="UP000318428"/>
    </source>
</evidence>
<name>A0ABY3GN56_9PSED</name>
<accession>A0ABY3GN56</accession>
<dbReference type="Proteomes" id="UP000318428">
    <property type="component" value="Unassembled WGS sequence"/>
</dbReference>
<dbReference type="InterPro" id="IPR007048">
    <property type="entry name" value="IraD/Gp25-like"/>
</dbReference>